<feature type="domain" description="HTH gntR-type" evidence="4">
    <location>
        <begin position="4"/>
        <end position="71"/>
    </location>
</feature>
<dbReference type="GO" id="GO:0003700">
    <property type="term" value="F:DNA-binding transcription factor activity"/>
    <property type="evidence" value="ECO:0007669"/>
    <property type="project" value="InterPro"/>
</dbReference>
<dbReference type="SMART" id="SM00345">
    <property type="entry name" value="HTH_GNTR"/>
    <property type="match status" value="1"/>
</dbReference>
<evidence type="ECO:0000256" key="1">
    <source>
        <dbReference type="ARBA" id="ARBA00023015"/>
    </source>
</evidence>
<keyword evidence="2" id="KW-0238">DNA-binding</keyword>
<evidence type="ECO:0000259" key="4">
    <source>
        <dbReference type="PROSITE" id="PS50949"/>
    </source>
</evidence>
<dbReference type="AlphaFoldDB" id="A0A4S3MR88"/>
<organism evidence="5 6">
    <name type="scientific">Aliigemmobacter aestuarii</name>
    <dbReference type="NCBI Taxonomy" id="1445661"/>
    <lineage>
        <taxon>Bacteria</taxon>
        <taxon>Pseudomonadati</taxon>
        <taxon>Pseudomonadota</taxon>
        <taxon>Alphaproteobacteria</taxon>
        <taxon>Rhodobacterales</taxon>
        <taxon>Paracoccaceae</taxon>
        <taxon>Aliigemmobacter</taxon>
    </lineage>
</organism>
<keyword evidence="3" id="KW-0804">Transcription</keyword>
<dbReference type="InterPro" id="IPR036388">
    <property type="entry name" value="WH-like_DNA-bd_sf"/>
</dbReference>
<keyword evidence="1" id="KW-0805">Transcription regulation</keyword>
<dbReference type="GO" id="GO:0003677">
    <property type="term" value="F:DNA binding"/>
    <property type="evidence" value="ECO:0007669"/>
    <property type="project" value="UniProtKB-KW"/>
</dbReference>
<reference evidence="5 6" key="1">
    <citation type="submission" date="2019-04" db="EMBL/GenBank/DDBJ databases">
        <title>Draft genome sequence of Gemmobacter aestuarii sp. nov.</title>
        <authorList>
            <person name="Hameed A."/>
            <person name="Lin S.-Y."/>
            <person name="Shahina M."/>
            <person name="Lai W.-A."/>
            <person name="Young C.-C."/>
        </authorList>
    </citation>
    <scope>NUCLEOTIDE SEQUENCE [LARGE SCALE GENOMIC DNA]</scope>
    <source>
        <strain evidence="5 6">CC-PW-75</strain>
    </source>
</reference>
<dbReference type="InterPro" id="IPR036390">
    <property type="entry name" value="WH_DNA-bd_sf"/>
</dbReference>
<dbReference type="Gene3D" id="1.20.120.530">
    <property type="entry name" value="GntR ligand-binding domain-like"/>
    <property type="match status" value="1"/>
</dbReference>
<dbReference type="Proteomes" id="UP000309450">
    <property type="component" value="Unassembled WGS sequence"/>
</dbReference>
<dbReference type="CDD" id="cd07377">
    <property type="entry name" value="WHTH_GntR"/>
    <property type="match status" value="1"/>
</dbReference>
<evidence type="ECO:0000313" key="6">
    <source>
        <dbReference type="Proteomes" id="UP000309450"/>
    </source>
</evidence>
<protein>
    <submittedName>
        <fullName evidence="5">GntR family transcriptional regulator</fullName>
    </submittedName>
</protein>
<dbReference type="SUPFAM" id="SSF48008">
    <property type="entry name" value="GntR ligand-binding domain-like"/>
    <property type="match status" value="1"/>
</dbReference>
<accession>A0A4S3MR88</accession>
<dbReference type="SMART" id="SM00895">
    <property type="entry name" value="FCD"/>
    <property type="match status" value="1"/>
</dbReference>
<dbReference type="InterPro" id="IPR000524">
    <property type="entry name" value="Tscrpt_reg_HTH_GntR"/>
</dbReference>
<dbReference type="PROSITE" id="PS50949">
    <property type="entry name" value="HTH_GNTR"/>
    <property type="match status" value="1"/>
</dbReference>
<evidence type="ECO:0000256" key="2">
    <source>
        <dbReference type="ARBA" id="ARBA00023125"/>
    </source>
</evidence>
<dbReference type="Pfam" id="PF07729">
    <property type="entry name" value="FCD"/>
    <property type="match status" value="1"/>
</dbReference>
<dbReference type="Pfam" id="PF00392">
    <property type="entry name" value="GntR"/>
    <property type="match status" value="1"/>
</dbReference>
<proteinExistence type="predicted"/>
<dbReference type="InterPro" id="IPR011711">
    <property type="entry name" value="GntR_C"/>
</dbReference>
<dbReference type="PANTHER" id="PTHR43537">
    <property type="entry name" value="TRANSCRIPTIONAL REGULATOR, GNTR FAMILY"/>
    <property type="match status" value="1"/>
</dbReference>
<dbReference type="Gene3D" id="1.10.10.10">
    <property type="entry name" value="Winged helix-like DNA-binding domain superfamily/Winged helix DNA-binding domain"/>
    <property type="match status" value="1"/>
</dbReference>
<keyword evidence="6" id="KW-1185">Reference proteome</keyword>
<name>A0A4S3MR88_9RHOB</name>
<comment type="caution">
    <text evidence="5">The sequence shown here is derived from an EMBL/GenBank/DDBJ whole genome shotgun (WGS) entry which is preliminary data.</text>
</comment>
<evidence type="ECO:0000313" key="5">
    <source>
        <dbReference type="EMBL" id="THD84563.1"/>
    </source>
</evidence>
<sequence>MTETVLAEQIATRLRRDILRGTLPPGAPIKERDNASDLGVSRTPMREAIRILAKEGLVELRPSRSPIVARPNVKDLADQTLVLIALEKLSAELACTAATGADLDRIAGILATMADRFAETDPLDMFEIDMSFHTAIAEASHNRALAETHRAFLQRLWHARFLAARQKRARDRVLQEHGRILDALRARDPVAARMAIERHLGHLADDIRRVVATETPGKDTTTNKGDAT</sequence>
<dbReference type="RefSeq" id="WP_136392944.1">
    <property type="nucleotide sequence ID" value="NZ_SSND01000001.1"/>
</dbReference>
<dbReference type="InterPro" id="IPR008920">
    <property type="entry name" value="TF_FadR/GntR_C"/>
</dbReference>
<gene>
    <name evidence="5" type="ORF">E7811_02135</name>
</gene>
<dbReference type="PANTHER" id="PTHR43537:SF50">
    <property type="entry name" value="TRANSCRIPTIONAL REGULATORY PROTEIN"/>
    <property type="match status" value="1"/>
</dbReference>
<dbReference type="OrthoDB" id="7620579at2"/>
<evidence type="ECO:0000256" key="3">
    <source>
        <dbReference type="ARBA" id="ARBA00023163"/>
    </source>
</evidence>
<dbReference type="EMBL" id="SSND01000001">
    <property type="protein sequence ID" value="THD84563.1"/>
    <property type="molecule type" value="Genomic_DNA"/>
</dbReference>
<dbReference type="SUPFAM" id="SSF46785">
    <property type="entry name" value="Winged helix' DNA-binding domain"/>
    <property type="match status" value="1"/>
</dbReference>